<dbReference type="NCBIfam" id="TIGR03769">
    <property type="entry name" value="P_ac_wall_RPT"/>
    <property type="match status" value="1"/>
</dbReference>
<keyword evidence="1" id="KW-1133">Transmembrane helix</keyword>
<dbReference type="KEGG" id="cliz:G7Y31_05085"/>
<evidence type="ECO:0000313" key="3">
    <source>
        <dbReference type="EMBL" id="QPK80066.1"/>
    </source>
</evidence>
<evidence type="ECO:0000256" key="1">
    <source>
        <dbReference type="SAM" id="Phobius"/>
    </source>
</evidence>
<organism evidence="3 4">
    <name type="scientific">Corynebacterium lizhenjunii</name>
    <dbReference type="NCBI Taxonomy" id="2709394"/>
    <lineage>
        <taxon>Bacteria</taxon>
        <taxon>Bacillati</taxon>
        <taxon>Actinomycetota</taxon>
        <taxon>Actinomycetes</taxon>
        <taxon>Mycobacteriales</taxon>
        <taxon>Corynebacteriaceae</taxon>
        <taxon>Corynebacterium</taxon>
    </lineage>
</organism>
<keyword evidence="4" id="KW-1185">Reference proteome</keyword>
<dbReference type="RefSeq" id="WP_165010551.1">
    <property type="nucleotide sequence ID" value="NZ_CP064954.1"/>
</dbReference>
<dbReference type="AlphaFoldDB" id="A0A7T0KGM9"/>
<dbReference type="EMBL" id="CP064954">
    <property type="protein sequence ID" value="QPK80066.1"/>
    <property type="molecule type" value="Genomic_DNA"/>
</dbReference>
<keyword evidence="1" id="KW-0472">Membrane</keyword>
<sequence length="287" mass="30327">MSTSLPLRTRLAALACTAALALPLAPVGAPTANAGDLAQVVNADERLAPSGEQATISAGHIDLGALIRDGQATFMARDDSGEQPVWRELDDVVFAVSDAAAQPLPKNKNYSFVGAKPGENVWVIPQTEITGVPWLGWNTQSPSLLEVADRGVWLEYLGHQGPGEFSLFLQNGGFEAPQVLFASTGGGEERIWVDLNTHTHANWTFTRPGTHLVGLRLHVNTLDGQHLSADTTLRLAVGATDPQQARAHQWDADAAGASASSGTLWWALGAVAAVVLGAVVLVVRRRA</sequence>
<evidence type="ECO:0000313" key="4">
    <source>
        <dbReference type="Proteomes" id="UP000594681"/>
    </source>
</evidence>
<accession>A0A7T0KGM9</accession>
<dbReference type="NCBIfam" id="NF038134">
    <property type="entry name" value="choice_anch_M"/>
    <property type="match status" value="1"/>
</dbReference>
<dbReference type="InterPro" id="IPR022435">
    <property type="entry name" value="Surface-anchored_actinobac"/>
</dbReference>
<keyword evidence="1" id="KW-0812">Transmembrane</keyword>
<name>A0A7T0KGM9_9CORY</name>
<proteinExistence type="predicted"/>
<feature type="transmembrane region" description="Helical" evidence="1">
    <location>
        <begin position="264"/>
        <end position="283"/>
    </location>
</feature>
<protein>
    <submittedName>
        <fullName evidence="3">Choice-of-anchor M domain-containing protein</fullName>
    </submittedName>
</protein>
<feature type="chain" id="PRO_5032693627" evidence="2">
    <location>
        <begin position="35"/>
        <end position="287"/>
    </location>
</feature>
<dbReference type="Proteomes" id="UP000594681">
    <property type="component" value="Chromosome"/>
</dbReference>
<reference evidence="3 4" key="1">
    <citation type="submission" date="2020-11" db="EMBL/GenBank/DDBJ databases">
        <title>Corynebacterium sp. ZJ-599.</title>
        <authorList>
            <person name="Zhou J."/>
        </authorList>
    </citation>
    <scope>NUCLEOTIDE SEQUENCE [LARGE SCALE GENOMIC DNA]</scope>
    <source>
        <strain evidence="3 4">ZJ-599</strain>
    </source>
</reference>
<evidence type="ECO:0000256" key="2">
    <source>
        <dbReference type="SAM" id="SignalP"/>
    </source>
</evidence>
<gene>
    <name evidence="3" type="ORF">G7Y31_05085</name>
</gene>
<keyword evidence="2" id="KW-0732">Signal</keyword>
<feature type="signal peptide" evidence="2">
    <location>
        <begin position="1"/>
        <end position="34"/>
    </location>
</feature>